<name>A0ABM3I5S8_ZIZJJ</name>
<dbReference type="RefSeq" id="XP_048321185.2">
    <property type="nucleotide sequence ID" value="XM_048465228.2"/>
</dbReference>
<evidence type="ECO:0000256" key="1">
    <source>
        <dbReference type="SAM" id="Phobius"/>
    </source>
</evidence>
<keyword evidence="2" id="KW-1185">Reference proteome</keyword>
<organism evidence="2 3">
    <name type="scientific">Ziziphus jujuba</name>
    <name type="common">Chinese jujube</name>
    <name type="synonym">Ziziphus sativa</name>
    <dbReference type="NCBI Taxonomy" id="326968"/>
    <lineage>
        <taxon>Eukaryota</taxon>
        <taxon>Viridiplantae</taxon>
        <taxon>Streptophyta</taxon>
        <taxon>Embryophyta</taxon>
        <taxon>Tracheophyta</taxon>
        <taxon>Spermatophyta</taxon>
        <taxon>Magnoliopsida</taxon>
        <taxon>eudicotyledons</taxon>
        <taxon>Gunneridae</taxon>
        <taxon>Pentapetalae</taxon>
        <taxon>rosids</taxon>
        <taxon>fabids</taxon>
        <taxon>Rosales</taxon>
        <taxon>Rhamnaceae</taxon>
        <taxon>Paliureae</taxon>
        <taxon>Ziziphus</taxon>
    </lineage>
</organism>
<keyword evidence="1" id="KW-1133">Transmembrane helix</keyword>
<feature type="transmembrane region" description="Helical" evidence="1">
    <location>
        <begin position="140"/>
        <end position="163"/>
    </location>
</feature>
<evidence type="ECO:0000313" key="2">
    <source>
        <dbReference type="Proteomes" id="UP001652623"/>
    </source>
</evidence>
<accession>A0ABM3I5S8</accession>
<sequence length="241" mass="26967">MVLIYLSVQIKDLIMVMDLTVVFLTSFKQLSLTITLLFLVYKNKTFSVKSLLLFSKFLVEEEVEAGFMVEEVVEIQSQLVNSVTHMVIQLPTVTRDLTVSLWDTLRQTLVTTQIFNIIHSRMFLLNLMGTNKLSLHSLKVHLSILLFLYQLPTILLLGHKLIITIKTSLLKYLTLVIKKGSTSYSQPSTSQIQGNLAYTSVASQHSGGHNSVSPIVVVSEKFAGACQVAHPMTLTDSFFVS</sequence>
<protein>
    <submittedName>
        <fullName evidence="3">Uncharacterized protein LOC125419405</fullName>
    </submittedName>
</protein>
<keyword evidence="1" id="KW-0472">Membrane</keyword>
<keyword evidence="1" id="KW-0812">Transmembrane</keyword>
<proteinExistence type="predicted"/>
<reference evidence="2" key="1">
    <citation type="submission" date="2025-05" db="UniProtKB">
        <authorList>
            <consortium name="RefSeq"/>
        </authorList>
    </citation>
    <scope>NUCLEOTIDE SEQUENCE [LARGE SCALE GENOMIC DNA]</scope>
</reference>
<dbReference type="Proteomes" id="UP001652623">
    <property type="component" value="Chromosome 1"/>
</dbReference>
<gene>
    <name evidence="3" type="primary">LOC125419405</name>
</gene>
<dbReference type="GeneID" id="125419405"/>
<reference evidence="3" key="2">
    <citation type="submission" date="2025-08" db="UniProtKB">
        <authorList>
            <consortium name="RefSeq"/>
        </authorList>
    </citation>
    <scope>IDENTIFICATION</scope>
    <source>
        <tissue evidence="3">Seedling</tissue>
    </source>
</reference>
<feature type="transmembrane region" description="Helical" evidence="1">
    <location>
        <begin position="20"/>
        <end position="41"/>
    </location>
</feature>
<evidence type="ECO:0000313" key="3">
    <source>
        <dbReference type="RefSeq" id="XP_048321185.2"/>
    </source>
</evidence>